<dbReference type="EnsemblPlants" id="Kaladp0026s0053.1.v1.1">
    <property type="protein sequence ID" value="Kaladp0026s0053.1.v1.1"/>
    <property type="gene ID" value="Kaladp0026s0053.v1.1"/>
</dbReference>
<dbReference type="GO" id="GO:0060236">
    <property type="term" value="P:regulation of mitotic spindle organization"/>
    <property type="evidence" value="ECO:0007669"/>
    <property type="project" value="InterPro"/>
</dbReference>
<reference evidence="8" key="1">
    <citation type="submission" date="2021-01" db="UniProtKB">
        <authorList>
            <consortium name="EnsemblPlants"/>
        </authorList>
    </citation>
    <scope>IDENTIFICATION</scope>
</reference>
<evidence type="ECO:0000256" key="5">
    <source>
        <dbReference type="ARBA" id="ARBA00023212"/>
    </source>
</evidence>
<organism evidence="8 9">
    <name type="scientific">Kalanchoe fedtschenkoi</name>
    <name type="common">Lavender scallops</name>
    <name type="synonym">South American air plant</name>
    <dbReference type="NCBI Taxonomy" id="63787"/>
    <lineage>
        <taxon>Eukaryota</taxon>
        <taxon>Viridiplantae</taxon>
        <taxon>Streptophyta</taxon>
        <taxon>Embryophyta</taxon>
        <taxon>Tracheophyta</taxon>
        <taxon>Spermatophyta</taxon>
        <taxon>Magnoliopsida</taxon>
        <taxon>eudicotyledons</taxon>
        <taxon>Gunneridae</taxon>
        <taxon>Pentapetalae</taxon>
        <taxon>Saxifragales</taxon>
        <taxon>Crassulaceae</taxon>
        <taxon>Kalanchoe</taxon>
    </lineage>
</organism>
<name>A0A7N0ZSN6_KALFE</name>
<feature type="compositionally biased region" description="Low complexity" evidence="6">
    <location>
        <begin position="13"/>
        <end position="27"/>
    </location>
</feature>
<dbReference type="GO" id="GO:0030295">
    <property type="term" value="F:protein kinase activator activity"/>
    <property type="evidence" value="ECO:0007669"/>
    <property type="project" value="TreeGrafter"/>
</dbReference>
<dbReference type="PANTHER" id="PTHR14326:SF58">
    <property type="entry name" value="TPX2 (TARGETING PROTEIN FOR XKLP2) PROTEIN FAMILY"/>
    <property type="match status" value="1"/>
</dbReference>
<dbReference type="GO" id="GO:0005819">
    <property type="term" value="C:spindle"/>
    <property type="evidence" value="ECO:0007669"/>
    <property type="project" value="InterPro"/>
</dbReference>
<dbReference type="Proteomes" id="UP000594263">
    <property type="component" value="Unplaced"/>
</dbReference>
<keyword evidence="9" id="KW-1185">Reference proteome</keyword>
<dbReference type="GO" id="GO:0008017">
    <property type="term" value="F:microtubule binding"/>
    <property type="evidence" value="ECO:0007669"/>
    <property type="project" value="TreeGrafter"/>
</dbReference>
<feature type="region of interest" description="Disordered" evidence="6">
    <location>
        <begin position="181"/>
        <end position="214"/>
    </location>
</feature>
<evidence type="ECO:0000259" key="7">
    <source>
        <dbReference type="Pfam" id="PF06886"/>
    </source>
</evidence>
<proteinExistence type="inferred from homology"/>
<dbReference type="GO" id="GO:0005880">
    <property type="term" value="C:nuclear microtubule"/>
    <property type="evidence" value="ECO:0007669"/>
    <property type="project" value="TreeGrafter"/>
</dbReference>
<evidence type="ECO:0000313" key="8">
    <source>
        <dbReference type="EnsemblPlants" id="Kaladp0026s0053.1.v1.1"/>
    </source>
</evidence>
<evidence type="ECO:0000313" key="9">
    <source>
        <dbReference type="Proteomes" id="UP000594263"/>
    </source>
</evidence>
<dbReference type="GO" id="GO:0090307">
    <property type="term" value="P:mitotic spindle assembly"/>
    <property type="evidence" value="ECO:0007669"/>
    <property type="project" value="TreeGrafter"/>
</dbReference>
<evidence type="ECO:0000256" key="2">
    <source>
        <dbReference type="ARBA" id="ARBA00005885"/>
    </source>
</evidence>
<dbReference type="InterPro" id="IPR009675">
    <property type="entry name" value="TPX2_fam"/>
</dbReference>
<keyword evidence="3" id="KW-0963">Cytoplasm</keyword>
<dbReference type="PANTHER" id="PTHR14326">
    <property type="entry name" value="TARGETING PROTEIN FOR XKLP2"/>
    <property type="match status" value="1"/>
</dbReference>
<keyword evidence="4" id="KW-0493">Microtubule</keyword>
<accession>A0A7N0ZSN6</accession>
<evidence type="ECO:0000256" key="1">
    <source>
        <dbReference type="ARBA" id="ARBA00004245"/>
    </source>
</evidence>
<protein>
    <recommendedName>
        <fullName evidence="7">TPX2 C-terminal domain-containing protein</fullName>
    </recommendedName>
</protein>
<feature type="compositionally biased region" description="Polar residues" evidence="6">
    <location>
        <begin position="1"/>
        <end position="10"/>
    </location>
</feature>
<feature type="compositionally biased region" description="Basic and acidic residues" evidence="6">
    <location>
        <begin position="48"/>
        <end position="60"/>
    </location>
</feature>
<evidence type="ECO:0000256" key="3">
    <source>
        <dbReference type="ARBA" id="ARBA00022490"/>
    </source>
</evidence>
<sequence>MASKTKNSGAYRSVKASDVSIKSKSSSTTPEASKVVENVNPNLGKSDLSAKKKEKLRDGVGKCWTTKAAPAEEVSRGGQVVSPNTECGQDADVKSSGIAKSNIKSGKVMSLIQAFERILILPPGDAGTKQNDGTSADAKKLQSPEATESCSSFCHMQTLGAPDNLHLDTCVTSISDSSLSQESISKRTSGGGRRSRRNSSESSGTSGVTRLKKKKFRVTNQKPFKLRTEQRGKVKEVELLCKIQQMIVDQERQRLPIAQGLPWTTEEPQCLVKPPVKDATRAMDVKLHTDLRAVERAEFDHQVAEKLSLFEQYKMERERQRKLAEEDEIRRLRKELVPKAQPMPYFDKPFFPKRFRLHKSWI</sequence>
<comment type="similarity">
    <text evidence="2">Belongs to the TPX2 family.</text>
</comment>
<feature type="region of interest" description="Disordered" evidence="6">
    <location>
        <begin position="123"/>
        <end position="143"/>
    </location>
</feature>
<comment type="subcellular location">
    <subcellularLocation>
        <location evidence="1">Cytoplasm</location>
        <location evidence="1">Cytoskeleton</location>
    </subcellularLocation>
</comment>
<evidence type="ECO:0000256" key="4">
    <source>
        <dbReference type="ARBA" id="ARBA00022701"/>
    </source>
</evidence>
<keyword evidence="5" id="KW-0206">Cytoskeleton</keyword>
<feature type="domain" description="TPX2 C-terminal" evidence="7">
    <location>
        <begin position="286"/>
        <end position="354"/>
    </location>
</feature>
<evidence type="ECO:0000256" key="6">
    <source>
        <dbReference type="SAM" id="MobiDB-lite"/>
    </source>
</evidence>
<dbReference type="AlphaFoldDB" id="A0A7N0ZSN6"/>
<feature type="region of interest" description="Disordered" evidence="6">
    <location>
        <begin position="1"/>
        <end position="92"/>
    </location>
</feature>
<dbReference type="InterPro" id="IPR027329">
    <property type="entry name" value="TPX2_C"/>
</dbReference>
<dbReference type="Pfam" id="PF06886">
    <property type="entry name" value="TPX2"/>
    <property type="match status" value="1"/>
</dbReference>
<feature type="compositionally biased region" description="Low complexity" evidence="6">
    <location>
        <begin position="200"/>
        <end position="209"/>
    </location>
</feature>
<dbReference type="Gramene" id="Kaladp0026s0053.1.v1.1">
    <property type="protein sequence ID" value="Kaladp0026s0053.1.v1.1"/>
    <property type="gene ID" value="Kaladp0026s0053.v1.1"/>
</dbReference>